<dbReference type="Pfam" id="PF10711">
    <property type="entry name" value="DUF2513"/>
    <property type="match status" value="1"/>
</dbReference>
<name>A0A6G6Y626_9SPHN</name>
<organism evidence="1 2">
    <name type="scientific">Stakelama tenebrarum</name>
    <dbReference type="NCBI Taxonomy" id="2711215"/>
    <lineage>
        <taxon>Bacteria</taxon>
        <taxon>Pseudomonadati</taxon>
        <taxon>Pseudomonadota</taxon>
        <taxon>Alphaproteobacteria</taxon>
        <taxon>Sphingomonadales</taxon>
        <taxon>Sphingomonadaceae</taxon>
        <taxon>Stakelama</taxon>
    </lineage>
</organism>
<keyword evidence="2" id="KW-1185">Reference proteome</keyword>
<dbReference type="AlphaFoldDB" id="A0A6G6Y626"/>
<dbReference type="RefSeq" id="WP_165327411.1">
    <property type="nucleotide sequence ID" value="NZ_CP049109.1"/>
</dbReference>
<dbReference type="KEGG" id="spzr:G5C33_11870"/>
<dbReference type="InterPro" id="IPR019650">
    <property type="entry name" value="DUF2513"/>
</dbReference>
<reference evidence="1 2" key="1">
    <citation type="submission" date="2020-02" db="EMBL/GenBank/DDBJ databases">
        <authorList>
            <person name="Zheng R.K."/>
            <person name="Sun C.M."/>
        </authorList>
    </citation>
    <scope>NUCLEOTIDE SEQUENCE [LARGE SCALE GENOMIC DNA]</scope>
    <source>
        <strain evidence="2">zrk23</strain>
    </source>
</reference>
<dbReference type="Proteomes" id="UP000501568">
    <property type="component" value="Chromosome"/>
</dbReference>
<dbReference type="EMBL" id="CP049109">
    <property type="protein sequence ID" value="QIG80404.1"/>
    <property type="molecule type" value="Genomic_DNA"/>
</dbReference>
<evidence type="ECO:0000313" key="1">
    <source>
        <dbReference type="EMBL" id="QIG80404.1"/>
    </source>
</evidence>
<sequence>MKRDMDLVRAILLAVEAKPSPEGLRIEELDVPHYPDSSERRKHLVMMAEAGFFVHEPSKSSTNPDRVITTQIFDLSWAGHEYLDAIRDPEIWKRTKEGTRKIGNSSFEFVIELAKAYAKNTLRDLGLPGF</sequence>
<gene>
    <name evidence="1" type="ORF">G5C33_11870</name>
</gene>
<proteinExistence type="predicted"/>
<accession>A0A6G6Y626</accession>
<evidence type="ECO:0000313" key="2">
    <source>
        <dbReference type="Proteomes" id="UP000501568"/>
    </source>
</evidence>
<protein>
    <submittedName>
        <fullName evidence="1">DUF2513 domain-containing protein</fullName>
    </submittedName>
</protein>